<evidence type="ECO:0000259" key="10">
    <source>
        <dbReference type="PROSITE" id="PS00300"/>
    </source>
</evidence>
<dbReference type="CDD" id="cd18539">
    <property type="entry name" value="SRP_G"/>
    <property type="match status" value="1"/>
</dbReference>
<dbReference type="EMBL" id="CAADFD010000127">
    <property type="protein sequence ID" value="VFJ67194.1"/>
    <property type="molecule type" value="Genomic_DNA"/>
</dbReference>
<dbReference type="PANTHER" id="PTHR11564">
    <property type="entry name" value="SIGNAL RECOGNITION PARTICLE 54K PROTEIN SRP54"/>
    <property type="match status" value="1"/>
</dbReference>
<dbReference type="InterPro" id="IPR042101">
    <property type="entry name" value="SRP54_N_sf"/>
</dbReference>
<keyword evidence="2 9" id="KW-0547">Nucleotide-binding</keyword>
<dbReference type="Gene3D" id="1.20.120.140">
    <property type="entry name" value="Signal recognition particle SRP54, nucleotide-binding domain"/>
    <property type="match status" value="1"/>
</dbReference>
<comment type="subunit">
    <text evidence="9">Part of the signal recognition particle protein translocation system, which is composed of SRP and FtsY. SRP is a ribonucleoprotein composed of Ffh and a 4.5S RNA molecule.</text>
</comment>
<feature type="binding site" evidence="9">
    <location>
        <begin position="247"/>
        <end position="250"/>
    </location>
    <ligand>
        <name>GTP</name>
        <dbReference type="ChEBI" id="CHEBI:37565"/>
    </ligand>
</feature>
<evidence type="ECO:0000256" key="8">
    <source>
        <dbReference type="ARBA" id="ARBA00048027"/>
    </source>
</evidence>
<dbReference type="InterPro" id="IPR022941">
    <property type="entry name" value="SRP54"/>
</dbReference>
<dbReference type="PROSITE" id="PS00300">
    <property type="entry name" value="SRP54"/>
    <property type="match status" value="1"/>
</dbReference>
<dbReference type="GO" id="GO:0003924">
    <property type="term" value="F:GTPase activity"/>
    <property type="evidence" value="ECO:0007669"/>
    <property type="project" value="UniProtKB-UniRule"/>
</dbReference>
<dbReference type="InterPro" id="IPR004125">
    <property type="entry name" value="Signal_recog_particle_SRP54_M"/>
</dbReference>
<dbReference type="Gene3D" id="1.10.260.30">
    <property type="entry name" value="Signal recognition particle, SRP54 subunit, M-domain"/>
    <property type="match status" value="1"/>
</dbReference>
<feature type="binding site" evidence="9">
    <location>
        <begin position="107"/>
        <end position="114"/>
    </location>
    <ligand>
        <name>GTP</name>
        <dbReference type="ChEBI" id="CHEBI:37565"/>
    </ligand>
</feature>
<keyword evidence="9" id="KW-0963">Cytoplasm</keyword>
<dbReference type="HAMAP" id="MF_00306">
    <property type="entry name" value="SRP54"/>
    <property type="match status" value="1"/>
</dbReference>
<dbReference type="EMBL" id="CAADEW010000050">
    <property type="protein sequence ID" value="VFJ54897.1"/>
    <property type="molecule type" value="Genomic_DNA"/>
</dbReference>
<dbReference type="GO" id="GO:0048500">
    <property type="term" value="C:signal recognition particle"/>
    <property type="evidence" value="ECO:0007669"/>
    <property type="project" value="UniProtKB-UniRule"/>
</dbReference>
<dbReference type="PANTHER" id="PTHR11564:SF5">
    <property type="entry name" value="SIGNAL RECOGNITION PARTICLE SUBUNIT SRP54"/>
    <property type="match status" value="1"/>
</dbReference>
<feature type="binding site" evidence="9">
    <location>
        <begin position="189"/>
        <end position="193"/>
    </location>
    <ligand>
        <name>GTP</name>
        <dbReference type="ChEBI" id="CHEBI:37565"/>
    </ligand>
</feature>
<comment type="catalytic activity">
    <reaction evidence="8 9">
        <text>GTP + H2O = GDP + phosphate + H(+)</text>
        <dbReference type="Rhea" id="RHEA:19669"/>
        <dbReference type="ChEBI" id="CHEBI:15377"/>
        <dbReference type="ChEBI" id="CHEBI:15378"/>
        <dbReference type="ChEBI" id="CHEBI:37565"/>
        <dbReference type="ChEBI" id="CHEBI:43474"/>
        <dbReference type="ChEBI" id="CHEBI:58189"/>
        <dbReference type="EC" id="3.6.5.4"/>
    </reaction>
</comment>
<dbReference type="SMART" id="SM00962">
    <property type="entry name" value="SRP54"/>
    <property type="match status" value="1"/>
</dbReference>
<organism evidence="12">
    <name type="scientific">Candidatus Kentrum sp. FW</name>
    <dbReference type="NCBI Taxonomy" id="2126338"/>
    <lineage>
        <taxon>Bacteria</taxon>
        <taxon>Pseudomonadati</taxon>
        <taxon>Pseudomonadota</taxon>
        <taxon>Gammaproteobacteria</taxon>
        <taxon>Candidatus Kentrum</taxon>
    </lineage>
</organism>
<dbReference type="NCBIfam" id="TIGR00959">
    <property type="entry name" value="ffh"/>
    <property type="match status" value="1"/>
</dbReference>
<keyword evidence="6 9" id="KW-0733">Signal recognition particle</keyword>
<dbReference type="SMART" id="SM00382">
    <property type="entry name" value="AAA"/>
    <property type="match status" value="1"/>
</dbReference>
<comment type="function">
    <text evidence="9">Involved in targeting and insertion of nascent membrane proteins into the cytoplasmic membrane. Binds to the hydrophobic signal sequence of the ribosome-nascent chain (RNC) as it emerges from the ribosomes. The SRP-RNC complex is then targeted to the cytoplasmic membrane where it interacts with the SRP receptor FtsY. Interaction with FtsY leads to the transfer of the RNC complex to the Sec translocase for insertion into the membrane, the hydrolysis of GTP by both Ffh and FtsY, and the dissociation of the SRP-FtsY complex into the individual components.</text>
</comment>
<proteinExistence type="inferred from homology"/>
<dbReference type="SUPFAM" id="SSF52540">
    <property type="entry name" value="P-loop containing nucleoside triphosphate hydrolases"/>
    <property type="match status" value="1"/>
</dbReference>
<evidence type="ECO:0000256" key="3">
    <source>
        <dbReference type="ARBA" id="ARBA00022801"/>
    </source>
</evidence>
<dbReference type="EC" id="3.6.5.4" evidence="9"/>
<accession>A0A450TIR6</accession>
<dbReference type="Gene3D" id="3.40.50.300">
    <property type="entry name" value="P-loop containing nucleotide triphosphate hydrolases"/>
    <property type="match status" value="1"/>
</dbReference>
<keyword evidence="5 9" id="KW-0342">GTP-binding</keyword>
<evidence type="ECO:0000313" key="12">
    <source>
        <dbReference type="EMBL" id="VFJ67194.1"/>
    </source>
</evidence>
<feature type="domain" description="SRP54-type proteins GTP-binding" evidence="10">
    <location>
        <begin position="268"/>
        <end position="281"/>
    </location>
</feature>
<dbReference type="Pfam" id="PF02881">
    <property type="entry name" value="SRP54_N"/>
    <property type="match status" value="1"/>
</dbReference>
<keyword evidence="7 9" id="KW-0687">Ribonucleoprotein</keyword>
<evidence type="ECO:0000256" key="9">
    <source>
        <dbReference type="HAMAP-Rule" id="MF_00306"/>
    </source>
</evidence>
<comment type="domain">
    <text evidence="9">Composed of three domains: the N-terminal N domain, which is responsible for interactions with the ribosome, the central G domain, which binds GTP, and the C-terminal M domain, which binds the RNA and the signal sequence of the RNC.</text>
</comment>
<dbReference type="InterPro" id="IPR004780">
    <property type="entry name" value="SRP"/>
</dbReference>
<comment type="subcellular location">
    <subcellularLocation>
        <location evidence="9">Cytoplasm</location>
    </subcellularLocation>
    <text evidence="9">The SRP-RNC complex is targeted to the cytoplasmic membrane.</text>
</comment>
<gene>
    <name evidence="9" type="primary">ffh</name>
    <name evidence="11" type="ORF">BECKFW1821A_GA0114235_105028</name>
    <name evidence="12" type="ORF">BECKFW1821B_GA0114236_11274</name>
</gene>
<reference evidence="12" key="1">
    <citation type="submission" date="2019-02" db="EMBL/GenBank/DDBJ databases">
        <authorList>
            <person name="Gruber-Vodicka R. H."/>
            <person name="Seah K. B. B."/>
        </authorList>
    </citation>
    <scope>NUCLEOTIDE SEQUENCE</scope>
    <source>
        <strain evidence="12">BECK_BZ106</strain>
        <strain evidence="11">BECK_BZ15</strain>
    </source>
</reference>
<evidence type="ECO:0000256" key="1">
    <source>
        <dbReference type="ARBA" id="ARBA00005450"/>
    </source>
</evidence>
<dbReference type="GO" id="GO:0005525">
    <property type="term" value="F:GTP binding"/>
    <property type="evidence" value="ECO:0007669"/>
    <property type="project" value="UniProtKB-UniRule"/>
</dbReference>
<dbReference type="FunFam" id="3.40.50.300:FF:000022">
    <property type="entry name" value="Signal recognition particle 54 kDa subunit"/>
    <property type="match status" value="1"/>
</dbReference>
<sequence>MFDNLTERLGRTLTRLRGKGRLTENNIRESLRDVRLALLEADVALPVVRDVIERIRDKAVGQDVLKSLTPGQELIRVVRDELTGLMGEVNTELDLNVSPPAIIMVAGLQGSGKTTTVAKLARWLTEQKRSVLVATCDIYRPAAISQLETLASQVDVAFFPSDTGQDPVKIAQGAVEHAKKHFNDTVIIDTAGRMHIDEEMMIEAKRIHGAIHPAETLFVVDSMTGQDAANVARAFDEALPLTGVILTKTDGDARGGAALSIRQITGKPIKFLGVGEKTTALQPFHPDRIASRILGMGDVLSLIEEAEHHVDEEKAKKIADKFEKGERFDLEDFRDQLQQMRRMGGIRTLIDKLPGMGKLPKGAMDQMDDKVFVQIEAIINSMTPKERRLPSIIKGSRKRRIAKGSGTQVQDVNRLLKQFTEMQKQMQRMKKLMKKSGGLAGLKRGIRGMKGMPPGMEF</sequence>
<dbReference type="GO" id="GO:0006614">
    <property type="term" value="P:SRP-dependent cotranslational protein targeting to membrane"/>
    <property type="evidence" value="ECO:0007669"/>
    <property type="project" value="InterPro"/>
</dbReference>
<keyword evidence="4 9" id="KW-0694">RNA-binding</keyword>
<comment type="similarity">
    <text evidence="1 9">Belongs to the GTP-binding SRP family. SRP54 subfamily.</text>
</comment>
<evidence type="ECO:0000256" key="4">
    <source>
        <dbReference type="ARBA" id="ARBA00022884"/>
    </source>
</evidence>
<evidence type="ECO:0000256" key="7">
    <source>
        <dbReference type="ARBA" id="ARBA00023274"/>
    </source>
</evidence>
<dbReference type="InterPro" id="IPR036891">
    <property type="entry name" value="Signal_recog_part_SRP54_M_sf"/>
</dbReference>
<dbReference type="InterPro" id="IPR027417">
    <property type="entry name" value="P-loop_NTPase"/>
</dbReference>
<evidence type="ECO:0000256" key="5">
    <source>
        <dbReference type="ARBA" id="ARBA00023134"/>
    </source>
</evidence>
<dbReference type="GO" id="GO:0008312">
    <property type="term" value="F:7S RNA binding"/>
    <property type="evidence" value="ECO:0007669"/>
    <property type="project" value="InterPro"/>
</dbReference>
<dbReference type="SUPFAM" id="SSF47446">
    <property type="entry name" value="Signal peptide-binding domain"/>
    <property type="match status" value="1"/>
</dbReference>
<dbReference type="Pfam" id="PF02978">
    <property type="entry name" value="SRP_SPB"/>
    <property type="match status" value="1"/>
</dbReference>
<dbReference type="SMART" id="SM00963">
    <property type="entry name" value="SRP54_N"/>
    <property type="match status" value="1"/>
</dbReference>
<evidence type="ECO:0000313" key="11">
    <source>
        <dbReference type="EMBL" id="VFJ54897.1"/>
    </source>
</evidence>
<protein>
    <recommendedName>
        <fullName evidence="9">Signal recognition particle protein</fullName>
        <ecNumber evidence="9">3.6.5.4</ecNumber>
    </recommendedName>
    <alternativeName>
        <fullName evidence="9">Fifty-four homolog</fullName>
    </alternativeName>
</protein>
<dbReference type="InterPro" id="IPR003593">
    <property type="entry name" value="AAA+_ATPase"/>
</dbReference>
<dbReference type="InterPro" id="IPR013822">
    <property type="entry name" value="Signal_recog_particl_SRP54_hlx"/>
</dbReference>
<dbReference type="AlphaFoldDB" id="A0A450TIR6"/>
<keyword evidence="3 9" id="KW-0378">Hydrolase</keyword>
<name>A0A450TIR6_9GAMM</name>
<evidence type="ECO:0000256" key="6">
    <source>
        <dbReference type="ARBA" id="ARBA00023135"/>
    </source>
</evidence>
<dbReference type="Pfam" id="PF00448">
    <property type="entry name" value="SRP54"/>
    <property type="match status" value="1"/>
</dbReference>
<dbReference type="InterPro" id="IPR000897">
    <property type="entry name" value="SRP54_GTPase_dom"/>
</dbReference>
<evidence type="ECO:0000256" key="2">
    <source>
        <dbReference type="ARBA" id="ARBA00022741"/>
    </source>
</evidence>